<feature type="region of interest" description="Disordered" evidence="1">
    <location>
        <begin position="536"/>
        <end position="723"/>
    </location>
</feature>
<evidence type="ECO:0000256" key="1">
    <source>
        <dbReference type="SAM" id="MobiDB-lite"/>
    </source>
</evidence>
<dbReference type="Pfam" id="PF01661">
    <property type="entry name" value="Macro"/>
    <property type="match status" value="1"/>
</dbReference>
<feature type="domain" description="Macro" evidence="2">
    <location>
        <begin position="320"/>
        <end position="499"/>
    </location>
</feature>
<dbReference type="Proteomes" id="UP001164746">
    <property type="component" value="Chromosome 13"/>
</dbReference>
<accession>A0ABY7FUB8</accession>
<gene>
    <name evidence="3" type="ORF">MAR_038428</name>
</gene>
<feature type="compositionally biased region" description="Polar residues" evidence="1">
    <location>
        <begin position="128"/>
        <end position="146"/>
    </location>
</feature>
<protein>
    <submittedName>
        <fullName evidence="3">Y508-like protein</fullName>
    </submittedName>
</protein>
<feature type="region of interest" description="Disordered" evidence="1">
    <location>
        <begin position="275"/>
        <end position="302"/>
    </location>
</feature>
<feature type="compositionally biased region" description="Acidic residues" evidence="1">
    <location>
        <begin position="541"/>
        <end position="557"/>
    </location>
</feature>
<feature type="compositionally biased region" description="Basic and acidic residues" evidence="1">
    <location>
        <begin position="222"/>
        <end position="234"/>
    </location>
</feature>
<evidence type="ECO:0000259" key="2">
    <source>
        <dbReference type="PROSITE" id="PS51154"/>
    </source>
</evidence>
<dbReference type="InterPro" id="IPR043472">
    <property type="entry name" value="Macro_dom-like"/>
</dbReference>
<dbReference type="Gene3D" id="3.40.220.10">
    <property type="entry name" value="Leucine Aminopeptidase, subunit E, domain 1"/>
    <property type="match status" value="1"/>
</dbReference>
<dbReference type="Pfam" id="PF23085">
    <property type="entry name" value="RRM_PARP14_3"/>
    <property type="match status" value="1"/>
</dbReference>
<reference evidence="3" key="1">
    <citation type="submission" date="2022-11" db="EMBL/GenBank/DDBJ databases">
        <title>Centuries of genome instability and evolution in soft-shell clam transmissible cancer (bioRxiv).</title>
        <authorList>
            <person name="Hart S.F.M."/>
            <person name="Yonemitsu M.A."/>
            <person name="Giersch R.M."/>
            <person name="Beal B.F."/>
            <person name="Arriagada G."/>
            <person name="Davis B.W."/>
            <person name="Ostrander E.A."/>
            <person name="Goff S.P."/>
            <person name="Metzger M.J."/>
        </authorList>
    </citation>
    <scope>NUCLEOTIDE SEQUENCE</scope>
    <source>
        <strain evidence="3">MELC-2E11</strain>
        <tissue evidence="3">Siphon/mantle</tissue>
    </source>
</reference>
<dbReference type="InterPro" id="IPR002589">
    <property type="entry name" value="Macro_dom"/>
</dbReference>
<feature type="region of interest" description="Disordered" evidence="1">
    <location>
        <begin position="125"/>
        <end position="150"/>
    </location>
</feature>
<feature type="compositionally biased region" description="Polar residues" evidence="1">
    <location>
        <begin position="236"/>
        <end position="246"/>
    </location>
</feature>
<feature type="compositionally biased region" description="Acidic residues" evidence="1">
    <location>
        <begin position="607"/>
        <end position="622"/>
    </location>
</feature>
<feature type="compositionally biased region" description="Basic and acidic residues" evidence="1">
    <location>
        <begin position="573"/>
        <end position="586"/>
    </location>
</feature>
<dbReference type="EMBL" id="CP111024">
    <property type="protein sequence ID" value="WAR24759.1"/>
    <property type="molecule type" value="Genomic_DNA"/>
</dbReference>
<dbReference type="PROSITE" id="PS51154">
    <property type="entry name" value="MACRO"/>
    <property type="match status" value="1"/>
</dbReference>
<evidence type="ECO:0000313" key="4">
    <source>
        <dbReference type="Proteomes" id="UP001164746"/>
    </source>
</evidence>
<feature type="compositionally biased region" description="Polar residues" evidence="1">
    <location>
        <begin position="171"/>
        <end position="183"/>
    </location>
</feature>
<dbReference type="Gene3D" id="3.30.70.330">
    <property type="match status" value="1"/>
</dbReference>
<feature type="region of interest" description="Disordered" evidence="1">
    <location>
        <begin position="164"/>
        <end position="252"/>
    </location>
</feature>
<sequence length="723" mass="79687">MYGIHVTRLPSNVTDKHLKVYFSNPRNGGGHVEKMFFPLPHNSAVVFFEDSKVVDGLIKERHQIMNTNIDVCPLPKQFIGDVKVDFQYDKQTYVLDGSWYQIEWALQYLDTMLDVFGFEADDGKLSRGSATSGNRQMASGAARNSQAPPPATEVTFFESATSRHTEIKQPNIPSINPPENTGQYGRMQEGMSSIKSNKNKNKNVMPRSMGTPAGGNQQFDNTLRRNTEQVERKPTVATSAKKNNLNVDDPSGEETPFIADMGAYGGAGGINTYDYRGFDSDSDNDDLTAGPRPQRKAPPMPEMTRGLDVAQANFGDEQVALDFSFDMPGRIKVRVAMDDITRQTTDALVNPTNATMSSQSGVSRAIVGAAGYDLKHECRKYAEENGDLNVADKVGFVMHTLGPTWRESNGESCAHMLVCTYLNCLLYADRKLWLQSLSLPLISAGPFGFPLDVCISAFFDALLLFSASADDSLKLTFINVVCFDEDSAMAAIMIVRSLLDCEATQSSSAALDRYMTRKTNFNFKAELFTDISVTGVKEDADSSEDEDDSDEHDDDVNEPVKEKEWEEFTPEENDIKRGTKKPKAENVDEERYESTHEPDDIRKDENVSDEEDDICPSDEDTPDNDKREKLVGDVTVGEETDSRITEGGNSGGAGASSMESGRDEDVDDGDDEDGGDTEKGAKRPLTTMDAQESFVHVSMEHKNTVSMARPSGGGKLETNETDI</sequence>
<feature type="compositionally biased region" description="Acidic residues" evidence="1">
    <location>
        <begin position="662"/>
        <end position="675"/>
    </location>
</feature>
<dbReference type="PANTHER" id="PTHR11106">
    <property type="entry name" value="GANGLIOSIDE INDUCED DIFFERENTIATION ASSOCIATED PROTEIN 2-RELATED"/>
    <property type="match status" value="1"/>
</dbReference>
<name>A0ABY7FUB8_MYAAR</name>
<keyword evidence="4" id="KW-1185">Reference proteome</keyword>
<dbReference type="InterPro" id="IPR012677">
    <property type="entry name" value="Nucleotide-bd_a/b_plait_sf"/>
</dbReference>
<organism evidence="3 4">
    <name type="scientific">Mya arenaria</name>
    <name type="common">Soft-shell clam</name>
    <dbReference type="NCBI Taxonomy" id="6604"/>
    <lineage>
        <taxon>Eukaryota</taxon>
        <taxon>Metazoa</taxon>
        <taxon>Spiralia</taxon>
        <taxon>Lophotrochozoa</taxon>
        <taxon>Mollusca</taxon>
        <taxon>Bivalvia</taxon>
        <taxon>Autobranchia</taxon>
        <taxon>Heteroconchia</taxon>
        <taxon>Euheterodonta</taxon>
        <taxon>Imparidentia</taxon>
        <taxon>Neoheterodontei</taxon>
        <taxon>Myida</taxon>
        <taxon>Myoidea</taxon>
        <taxon>Myidae</taxon>
        <taxon>Mya</taxon>
    </lineage>
</organism>
<evidence type="ECO:0000313" key="3">
    <source>
        <dbReference type="EMBL" id="WAR24759.1"/>
    </source>
</evidence>
<dbReference type="SUPFAM" id="SSF52949">
    <property type="entry name" value="Macro domain-like"/>
    <property type="match status" value="1"/>
</dbReference>
<dbReference type="SMART" id="SM00506">
    <property type="entry name" value="A1pp"/>
    <property type="match status" value="1"/>
</dbReference>
<feature type="compositionally biased region" description="Basic and acidic residues" evidence="1">
    <location>
        <begin position="592"/>
        <end position="606"/>
    </location>
</feature>
<proteinExistence type="predicted"/>